<proteinExistence type="predicted"/>
<dbReference type="PANTHER" id="PTHR36433">
    <property type="entry name" value="HYPOTHETICAL CYTOSOLIC PROTEIN"/>
    <property type="match status" value="1"/>
</dbReference>
<dbReference type="RefSeq" id="WP_007472661.1">
    <property type="nucleotide sequence ID" value="NZ_KQ130610.1"/>
</dbReference>
<feature type="transmembrane region" description="Helical" evidence="1">
    <location>
        <begin position="6"/>
        <end position="25"/>
    </location>
</feature>
<dbReference type="NCBIfam" id="TIGR01655">
    <property type="entry name" value="yxeA_fam"/>
    <property type="match status" value="1"/>
</dbReference>
<sequence length="115" mass="12995">MKALWGTIITVAVLALLIGGGYYFINYNRIGTETYYTKITEDGVRENEHADSTRYNYSLPGFTKDGEEKELDFSAIKNLRKGAYLKIYTKPVKGVTSYEEVKKADIPEKAQAKVN</sequence>
<gene>
    <name evidence="2" type="ORF">X560_0488</name>
</gene>
<dbReference type="Pfam" id="PF06486">
    <property type="entry name" value="DUF1093"/>
    <property type="match status" value="1"/>
</dbReference>
<protein>
    <recommendedName>
        <fullName evidence="4">YxeA family protein</fullName>
    </recommendedName>
</protein>
<dbReference type="EMBL" id="AZHO01000006">
    <property type="protein sequence ID" value="KMT60797.1"/>
    <property type="molecule type" value="Genomic_DNA"/>
</dbReference>
<dbReference type="PANTHER" id="PTHR36433:SF2">
    <property type="entry name" value="YXEA FAMILY PROTEIN"/>
    <property type="match status" value="1"/>
</dbReference>
<evidence type="ECO:0000313" key="2">
    <source>
        <dbReference type="EMBL" id="KMT60797.1"/>
    </source>
</evidence>
<evidence type="ECO:0008006" key="4">
    <source>
        <dbReference type="Google" id="ProtNLM"/>
    </source>
</evidence>
<accession>A0A0J8GDN8</accession>
<evidence type="ECO:0000256" key="1">
    <source>
        <dbReference type="SAM" id="Phobius"/>
    </source>
</evidence>
<dbReference type="OrthoDB" id="8719215at2"/>
<name>A0A0J8GDN8_9LIST</name>
<organism evidence="2 3">
    <name type="scientific">Listeria fleischmannii 1991</name>
    <dbReference type="NCBI Taxonomy" id="1430899"/>
    <lineage>
        <taxon>Bacteria</taxon>
        <taxon>Bacillati</taxon>
        <taxon>Bacillota</taxon>
        <taxon>Bacilli</taxon>
        <taxon>Bacillales</taxon>
        <taxon>Listeriaceae</taxon>
        <taxon>Listeria</taxon>
    </lineage>
</organism>
<keyword evidence="1" id="KW-0812">Transmembrane</keyword>
<reference evidence="2 3" key="1">
    <citation type="journal article" date="2015" name="Genome Biol. Evol.">
        <title>Comparative Genomics of Listeria Sensu Lato: Genus-Wide Differences in Evolutionary Dynamics and the Progressive Gain of Complex, Potentially Pathogenicity-Related Traits through Lateral Gene Transfer.</title>
        <authorList>
            <person name="Chiara M."/>
            <person name="Caruso M."/>
            <person name="D'Erchia A.M."/>
            <person name="Manzari C."/>
            <person name="Fraccalvieri R."/>
            <person name="Goffredo E."/>
            <person name="Latorre L."/>
            <person name="Miccolupo A."/>
            <person name="Padalino I."/>
            <person name="Santagada G."/>
            <person name="Chiocco D."/>
            <person name="Pesole G."/>
            <person name="Horner D.S."/>
            <person name="Parisi A."/>
        </authorList>
    </citation>
    <scope>NUCLEOTIDE SEQUENCE [LARGE SCALE GENOMIC DNA]</scope>
    <source>
        <strain evidence="2 3">1991</strain>
    </source>
</reference>
<dbReference type="Proteomes" id="UP000052258">
    <property type="component" value="Unassembled WGS sequence"/>
</dbReference>
<keyword evidence="1" id="KW-1133">Transmembrane helix</keyword>
<keyword evidence="1" id="KW-0472">Membrane</keyword>
<dbReference type="InterPro" id="IPR006542">
    <property type="entry name" value="DUF1093"/>
</dbReference>
<evidence type="ECO:0000313" key="3">
    <source>
        <dbReference type="Proteomes" id="UP000052258"/>
    </source>
</evidence>
<dbReference type="AlphaFoldDB" id="A0A0J8GDN8"/>
<dbReference type="SUPFAM" id="SSF159121">
    <property type="entry name" value="BC4932-like"/>
    <property type="match status" value="1"/>
</dbReference>
<dbReference type="Gene3D" id="2.40.50.480">
    <property type="match status" value="1"/>
</dbReference>
<keyword evidence="3" id="KW-1185">Reference proteome</keyword>
<dbReference type="PATRIC" id="fig|1430899.3.peg.502"/>
<comment type="caution">
    <text evidence="2">The sequence shown here is derived from an EMBL/GenBank/DDBJ whole genome shotgun (WGS) entry which is preliminary data.</text>
</comment>
<dbReference type="InterPro" id="IPR036166">
    <property type="entry name" value="YxeA-like_sf"/>
</dbReference>